<dbReference type="InterPro" id="IPR041522">
    <property type="entry name" value="CdaR_GGDEF"/>
</dbReference>
<reference evidence="4 5" key="1">
    <citation type="journal article" date="2020" name="mSystems">
        <title>Defining Genomic and Predicted Metabolic Features of the Acetobacterium Genus.</title>
        <authorList>
            <person name="Ross D.E."/>
            <person name="Marshall C.W."/>
            <person name="Gulliver D."/>
            <person name="May H.D."/>
            <person name="Norman R.S."/>
        </authorList>
    </citation>
    <scope>NUCLEOTIDE SEQUENCE [LARGE SCALE GENOMIC DNA]</scope>
    <source>
        <strain evidence="4 5">DSM 8238</strain>
    </source>
</reference>
<gene>
    <name evidence="4" type="ORF">GH808_12930</name>
</gene>
<dbReference type="Gene3D" id="1.10.10.2840">
    <property type="entry name" value="PucR C-terminal helix-turn-helix domain"/>
    <property type="match status" value="1"/>
</dbReference>
<dbReference type="RefSeq" id="WP_186843209.1">
    <property type="nucleotide sequence ID" value="NZ_WJBC01000024.1"/>
</dbReference>
<protein>
    <recommendedName>
        <fullName evidence="6">PucR C-terminal helix-turn-helix domain-containing protein</fullName>
    </recommendedName>
</protein>
<evidence type="ECO:0000313" key="5">
    <source>
        <dbReference type="Proteomes" id="UP000603234"/>
    </source>
</evidence>
<evidence type="ECO:0000259" key="2">
    <source>
        <dbReference type="Pfam" id="PF13556"/>
    </source>
</evidence>
<keyword evidence="5" id="KW-1185">Reference proteome</keyword>
<dbReference type="Pfam" id="PF13556">
    <property type="entry name" value="HTH_30"/>
    <property type="match status" value="1"/>
</dbReference>
<accession>A0ABR6WYI5</accession>
<name>A0ABR6WYI5_9FIRM</name>
<feature type="domain" description="CdaR GGDEF-like" evidence="3">
    <location>
        <begin position="341"/>
        <end position="412"/>
    </location>
</feature>
<comment type="similarity">
    <text evidence="1">Belongs to the CdaR family.</text>
</comment>
<proteinExistence type="inferred from homology"/>
<comment type="caution">
    <text evidence="4">The sequence shown here is derived from an EMBL/GenBank/DDBJ whole genome shotgun (WGS) entry which is preliminary data.</text>
</comment>
<dbReference type="InterPro" id="IPR051448">
    <property type="entry name" value="CdaR-like_regulators"/>
</dbReference>
<dbReference type="Pfam" id="PF17853">
    <property type="entry name" value="GGDEF_2"/>
    <property type="match status" value="1"/>
</dbReference>
<organism evidence="4 5">
    <name type="scientific">Acetobacterium fimetarium</name>
    <dbReference type="NCBI Taxonomy" id="52691"/>
    <lineage>
        <taxon>Bacteria</taxon>
        <taxon>Bacillati</taxon>
        <taxon>Bacillota</taxon>
        <taxon>Clostridia</taxon>
        <taxon>Eubacteriales</taxon>
        <taxon>Eubacteriaceae</taxon>
        <taxon>Acetobacterium</taxon>
    </lineage>
</organism>
<dbReference type="InterPro" id="IPR042070">
    <property type="entry name" value="PucR_C-HTH_sf"/>
</dbReference>
<evidence type="ECO:0000259" key="3">
    <source>
        <dbReference type="Pfam" id="PF17853"/>
    </source>
</evidence>
<sequence length="528" mass="61048">MKISQELIIRELKEEIQDFSVTFSEGADFSTMKLSGICSIDEETKIRNGTLYLIDPGCDVLKNAKIIQSLKKTDAVICCLGKMQEEIIDCGVSYICMIKNNKMNDEKNSSVHHLYHHIFHIIYDIFQKYESWQENLYQAIENADLQEMLDASLPIFRRSIYLADDQPEYLAASGPCLDYGGSGSQIPLEVFNYLKNDVNNNQPLSDQEPFIYPEGILNADALCQDVFLNSDYFGRIIIIDELSHTAFTPGEFKLMNIFSNAMQLLINQNYPALCKDKEKSDNSNLISLINQILLDQRIDKSQLNSVLIRNGWQKNEGCYIGYLLLYPSNVQIKSSIYYCRYITQKFPGVYAIEKNDHLVLIIRESIYPAAKEFLAKFILFIRDCNFRFGISNLCADLTQLSCYCHQAEIALNYGMQKNETIWCHWFSDYAFAYLLREASHEMPAELLCAPELITLQNYDKVKKSDYYETLKTYLDNKMNAAQTAKQLFIHQATMVYRLKRLKELTGIDYEDSDQMLYLHLSYKILEIS</sequence>
<evidence type="ECO:0008006" key="6">
    <source>
        <dbReference type="Google" id="ProtNLM"/>
    </source>
</evidence>
<evidence type="ECO:0000313" key="4">
    <source>
        <dbReference type="EMBL" id="MBC3805321.1"/>
    </source>
</evidence>
<dbReference type="EMBL" id="WJBC01000024">
    <property type="protein sequence ID" value="MBC3805321.1"/>
    <property type="molecule type" value="Genomic_DNA"/>
</dbReference>
<evidence type="ECO:0000256" key="1">
    <source>
        <dbReference type="ARBA" id="ARBA00006754"/>
    </source>
</evidence>
<dbReference type="InterPro" id="IPR025736">
    <property type="entry name" value="PucR_C-HTH_dom"/>
</dbReference>
<dbReference type="PANTHER" id="PTHR33744">
    <property type="entry name" value="CARBOHYDRATE DIACID REGULATOR"/>
    <property type="match status" value="1"/>
</dbReference>
<feature type="domain" description="PucR C-terminal helix-turn-helix" evidence="2">
    <location>
        <begin position="467"/>
        <end position="524"/>
    </location>
</feature>
<dbReference type="Proteomes" id="UP000603234">
    <property type="component" value="Unassembled WGS sequence"/>
</dbReference>